<evidence type="ECO:0000313" key="1">
    <source>
        <dbReference type="EnsemblMetazoa" id="MESCA003739-PA"/>
    </source>
</evidence>
<protein>
    <submittedName>
        <fullName evidence="1">Uncharacterized protein</fullName>
    </submittedName>
</protein>
<dbReference type="EnsemblMetazoa" id="MESCA003739-RA">
    <property type="protein sequence ID" value="MESCA003739-PA"/>
    <property type="gene ID" value="MESCA003739"/>
</dbReference>
<dbReference type="Proteomes" id="UP000015102">
    <property type="component" value="Unassembled WGS sequence"/>
</dbReference>
<accession>T1GJT5</accession>
<reference evidence="1" key="2">
    <citation type="submission" date="2015-06" db="UniProtKB">
        <authorList>
            <consortium name="EnsemblMetazoa"/>
        </authorList>
    </citation>
    <scope>IDENTIFICATION</scope>
</reference>
<sequence length="241" mass="28681">YGSGPLYNKYNNQIKFYRNKLGNEFGYRNKIKPKGGKEGMEQLEDIKQEILTTTNEDEEIISKLKEFFPPYNVFINSWDKVYHIRNQDYNLEFKDIISKWPVFENTDICHHLISHDFKRKFPNIPQDFSSKWSHLEKILINHEKAKKLDILPNDWDTQIRIFQLVHHLSPPVIYQVHYSDNGEGLTKPKWKPHSDKKQKLKFSVLESIKSMIMVLEHGENFKALVKDFAAEKHHSGFHFHL</sequence>
<evidence type="ECO:0000313" key="2">
    <source>
        <dbReference type="Proteomes" id="UP000015102"/>
    </source>
</evidence>
<proteinExistence type="predicted"/>
<dbReference type="EMBL" id="CAQQ02027138">
    <property type="status" value="NOT_ANNOTATED_CDS"/>
    <property type="molecule type" value="Genomic_DNA"/>
</dbReference>
<dbReference type="AlphaFoldDB" id="T1GJT5"/>
<reference evidence="2" key="1">
    <citation type="submission" date="2013-02" db="EMBL/GenBank/DDBJ databases">
        <authorList>
            <person name="Hughes D."/>
        </authorList>
    </citation>
    <scope>NUCLEOTIDE SEQUENCE</scope>
    <source>
        <strain>Durham</strain>
        <strain evidence="2">NC isolate 2 -- Noor lab</strain>
    </source>
</reference>
<name>T1GJT5_MEGSC</name>
<keyword evidence="2" id="KW-1185">Reference proteome</keyword>
<organism evidence="1 2">
    <name type="scientific">Megaselia scalaris</name>
    <name type="common">Humpbacked fly</name>
    <name type="synonym">Phora scalaris</name>
    <dbReference type="NCBI Taxonomy" id="36166"/>
    <lineage>
        <taxon>Eukaryota</taxon>
        <taxon>Metazoa</taxon>
        <taxon>Ecdysozoa</taxon>
        <taxon>Arthropoda</taxon>
        <taxon>Hexapoda</taxon>
        <taxon>Insecta</taxon>
        <taxon>Pterygota</taxon>
        <taxon>Neoptera</taxon>
        <taxon>Endopterygota</taxon>
        <taxon>Diptera</taxon>
        <taxon>Brachycera</taxon>
        <taxon>Muscomorpha</taxon>
        <taxon>Platypezoidea</taxon>
        <taxon>Phoridae</taxon>
        <taxon>Megaseliini</taxon>
        <taxon>Megaselia</taxon>
    </lineage>
</organism>
<dbReference type="HOGENOM" id="CLU_1154166_0_0_1"/>